<dbReference type="InterPro" id="IPR036396">
    <property type="entry name" value="Cyt_P450_sf"/>
</dbReference>
<dbReference type="GO" id="GO:0016705">
    <property type="term" value="F:oxidoreductase activity, acting on paired donors, with incorporation or reduction of molecular oxygen"/>
    <property type="evidence" value="ECO:0007669"/>
    <property type="project" value="InterPro"/>
</dbReference>
<protein>
    <submittedName>
        <fullName evidence="10">Leukotriene-B(4) omega-hydroxylase 2</fullName>
    </submittedName>
</protein>
<dbReference type="GO" id="GO:0004497">
    <property type="term" value="F:monooxygenase activity"/>
    <property type="evidence" value="ECO:0007669"/>
    <property type="project" value="UniProtKB-KW"/>
</dbReference>
<keyword evidence="9" id="KW-0472">Membrane</keyword>
<name>A0A9N8HHF9_9STRA</name>
<evidence type="ECO:0000256" key="1">
    <source>
        <dbReference type="ARBA" id="ARBA00010617"/>
    </source>
</evidence>
<dbReference type="InterPro" id="IPR017972">
    <property type="entry name" value="Cyt_P450_CS"/>
</dbReference>
<keyword evidence="2 7" id="KW-0349">Heme</keyword>
<keyword evidence="6 8" id="KW-0503">Monooxygenase</keyword>
<keyword evidence="5 7" id="KW-0408">Iron</keyword>
<dbReference type="Pfam" id="PF00067">
    <property type="entry name" value="p450"/>
    <property type="match status" value="1"/>
</dbReference>
<dbReference type="PANTHER" id="PTHR24291:SF50">
    <property type="entry name" value="BIFUNCTIONAL ALBAFLAVENONE MONOOXYGENASE_TERPENE SYNTHASE"/>
    <property type="match status" value="1"/>
</dbReference>
<dbReference type="AlphaFoldDB" id="A0A9N8HHF9"/>
<comment type="similarity">
    <text evidence="1 8">Belongs to the cytochrome P450 family.</text>
</comment>
<evidence type="ECO:0000256" key="6">
    <source>
        <dbReference type="ARBA" id="ARBA00023033"/>
    </source>
</evidence>
<sequence length="586" mass="65944">MTLNHYPGPNEESLAAYVQRSDPIDSWRVEGGSLCIRTENSTTNWVTHFFDCVVVVEAEELKKMTMLAVADTPVDGTMILLAVAVVAATAIYVAFKQLRRYLENKKPFAELPMAKGNHFIFGHGSALFTGDFRKAFKTLGEDSANEYGQVGFWFVGFRFLTLSSVKDARTVLNAEHERRPPWFMKHFVRHFVGEKNLLMINGKEWKFHRGAVTRTFNPGFLNGSRTGMKEVAEIMVATLKQKVGSTGEELEIESLMKMITLELFGKIGLSTDFGLCSTLKPSPLVRAFEYLLKGTTERLRAPYVPTNFFFSIPVEKNIEHEKQRQLIRSFLTDLIEEKKGSLKEDDNDLLSHLVRAHQGAPEGEADPDAMMDTLMTLLFAGYDTTSVTLTFALYLLAENPEVQERCFKEIEAAKNTENVEELTYTKGVIWEALRLYPAGVRTNRVLAKPIKVSGGFVAPEGTRVNIPIWSIHHDEKYFEQPEEFRPDRWAKWDDEKKHWVEREVGDEPSSDKGIAAGDRKSMLAFSAGGRNCVGQKFASQEAIIVLATLVKGLKFGPVENFELELTAKDLILKPANGLPLIVESRA</sequence>
<evidence type="ECO:0000256" key="3">
    <source>
        <dbReference type="ARBA" id="ARBA00022723"/>
    </source>
</evidence>
<keyword evidence="3 7" id="KW-0479">Metal-binding</keyword>
<keyword evidence="9" id="KW-0812">Transmembrane</keyword>
<dbReference type="EMBL" id="CAICTM010000534">
    <property type="protein sequence ID" value="CAB9512410.1"/>
    <property type="molecule type" value="Genomic_DNA"/>
</dbReference>
<keyword evidence="9" id="KW-1133">Transmembrane helix</keyword>
<dbReference type="PANTHER" id="PTHR24291">
    <property type="entry name" value="CYTOCHROME P450 FAMILY 4"/>
    <property type="match status" value="1"/>
</dbReference>
<comment type="caution">
    <text evidence="10">The sequence shown here is derived from an EMBL/GenBank/DDBJ whole genome shotgun (WGS) entry which is preliminary data.</text>
</comment>
<feature type="transmembrane region" description="Helical" evidence="9">
    <location>
        <begin position="76"/>
        <end position="95"/>
    </location>
</feature>
<evidence type="ECO:0000256" key="9">
    <source>
        <dbReference type="SAM" id="Phobius"/>
    </source>
</evidence>
<gene>
    <name evidence="10" type="ORF">SEMRO_535_G161940.1</name>
</gene>
<accession>A0A9N8HHF9</accession>
<evidence type="ECO:0000313" key="11">
    <source>
        <dbReference type="Proteomes" id="UP001153069"/>
    </source>
</evidence>
<dbReference type="OrthoDB" id="47084at2759"/>
<dbReference type="PRINTS" id="PR00463">
    <property type="entry name" value="EP450I"/>
</dbReference>
<evidence type="ECO:0000256" key="2">
    <source>
        <dbReference type="ARBA" id="ARBA00022617"/>
    </source>
</evidence>
<dbReference type="InterPro" id="IPR002401">
    <property type="entry name" value="Cyt_P450_E_grp-I"/>
</dbReference>
<proteinExistence type="inferred from homology"/>
<keyword evidence="4 8" id="KW-0560">Oxidoreductase</keyword>
<dbReference type="PRINTS" id="PR00385">
    <property type="entry name" value="P450"/>
</dbReference>
<evidence type="ECO:0000256" key="5">
    <source>
        <dbReference type="ARBA" id="ARBA00023004"/>
    </source>
</evidence>
<dbReference type="Proteomes" id="UP001153069">
    <property type="component" value="Unassembled WGS sequence"/>
</dbReference>
<evidence type="ECO:0000313" key="10">
    <source>
        <dbReference type="EMBL" id="CAB9512410.1"/>
    </source>
</evidence>
<reference evidence="10" key="1">
    <citation type="submission" date="2020-06" db="EMBL/GenBank/DDBJ databases">
        <authorList>
            <consortium name="Plant Systems Biology data submission"/>
        </authorList>
    </citation>
    <scope>NUCLEOTIDE SEQUENCE</scope>
    <source>
        <strain evidence="10">D6</strain>
    </source>
</reference>
<comment type="cofactor">
    <cofactor evidence="7">
        <name>heme</name>
        <dbReference type="ChEBI" id="CHEBI:30413"/>
    </cofactor>
</comment>
<dbReference type="Gene3D" id="1.10.630.10">
    <property type="entry name" value="Cytochrome P450"/>
    <property type="match status" value="1"/>
</dbReference>
<dbReference type="InterPro" id="IPR050196">
    <property type="entry name" value="Cytochrome_P450_Monoox"/>
</dbReference>
<evidence type="ECO:0000256" key="7">
    <source>
        <dbReference type="PIRSR" id="PIRSR602401-1"/>
    </source>
</evidence>
<dbReference type="InterPro" id="IPR001128">
    <property type="entry name" value="Cyt_P450"/>
</dbReference>
<organism evidence="10 11">
    <name type="scientific">Seminavis robusta</name>
    <dbReference type="NCBI Taxonomy" id="568900"/>
    <lineage>
        <taxon>Eukaryota</taxon>
        <taxon>Sar</taxon>
        <taxon>Stramenopiles</taxon>
        <taxon>Ochrophyta</taxon>
        <taxon>Bacillariophyta</taxon>
        <taxon>Bacillariophyceae</taxon>
        <taxon>Bacillariophycidae</taxon>
        <taxon>Naviculales</taxon>
        <taxon>Naviculaceae</taxon>
        <taxon>Seminavis</taxon>
    </lineage>
</organism>
<dbReference type="GO" id="GO:0020037">
    <property type="term" value="F:heme binding"/>
    <property type="evidence" value="ECO:0007669"/>
    <property type="project" value="InterPro"/>
</dbReference>
<keyword evidence="11" id="KW-1185">Reference proteome</keyword>
<dbReference type="PROSITE" id="PS00086">
    <property type="entry name" value="CYTOCHROME_P450"/>
    <property type="match status" value="1"/>
</dbReference>
<evidence type="ECO:0000256" key="4">
    <source>
        <dbReference type="ARBA" id="ARBA00023002"/>
    </source>
</evidence>
<dbReference type="SUPFAM" id="SSF48264">
    <property type="entry name" value="Cytochrome P450"/>
    <property type="match status" value="1"/>
</dbReference>
<evidence type="ECO:0000256" key="8">
    <source>
        <dbReference type="RuleBase" id="RU000461"/>
    </source>
</evidence>
<feature type="binding site" description="axial binding residue" evidence="7">
    <location>
        <position position="532"/>
    </location>
    <ligand>
        <name>heme</name>
        <dbReference type="ChEBI" id="CHEBI:30413"/>
    </ligand>
    <ligandPart>
        <name>Fe</name>
        <dbReference type="ChEBI" id="CHEBI:18248"/>
    </ligandPart>
</feature>
<dbReference type="GO" id="GO:0005506">
    <property type="term" value="F:iron ion binding"/>
    <property type="evidence" value="ECO:0007669"/>
    <property type="project" value="InterPro"/>
</dbReference>